<keyword evidence="10" id="KW-1185">Reference proteome</keyword>
<evidence type="ECO:0000256" key="2">
    <source>
        <dbReference type="ARBA" id="ARBA00007448"/>
    </source>
</evidence>
<reference evidence="9 10" key="1">
    <citation type="journal article" date="2021" name="Commun. Biol.">
        <title>The genome of Shorea leprosula (Dipterocarpaceae) highlights the ecological relevance of drought in aseasonal tropical rainforests.</title>
        <authorList>
            <person name="Ng K.K.S."/>
            <person name="Kobayashi M.J."/>
            <person name="Fawcett J.A."/>
            <person name="Hatakeyama M."/>
            <person name="Paape T."/>
            <person name="Ng C.H."/>
            <person name="Ang C.C."/>
            <person name="Tnah L.H."/>
            <person name="Lee C.T."/>
            <person name="Nishiyama T."/>
            <person name="Sese J."/>
            <person name="O'Brien M.J."/>
            <person name="Copetti D."/>
            <person name="Mohd Noor M.I."/>
            <person name="Ong R.C."/>
            <person name="Putra M."/>
            <person name="Sireger I.Z."/>
            <person name="Indrioko S."/>
            <person name="Kosugi Y."/>
            <person name="Izuno A."/>
            <person name="Isagi Y."/>
            <person name="Lee S.L."/>
            <person name="Shimizu K.K."/>
        </authorList>
    </citation>
    <scope>NUCLEOTIDE SEQUENCE [LARGE SCALE GENOMIC DNA]</scope>
    <source>
        <strain evidence="9">214</strain>
    </source>
</reference>
<evidence type="ECO:0000256" key="1">
    <source>
        <dbReference type="ARBA" id="ARBA00001946"/>
    </source>
</evidence>
<keyword evidence="4" id="KW-0547">Nucleotide-binding</keyword>
<evidence type="ECO:0000256" key="6">
    <source>
        <dbReference type="ARBA" id="ARBA00049360"/>
    </source>
</evidence>
<dbReference type="Gene3D" id="3.40.50.300">
    <property type="entry name" value="P-loop containing nucleotide triphosphate hydrolases"/>
    <property type="match status" value="1"/>
</dbReference>
<evidence type="ECO:0000256" key="3">
    <source>
        <dbReference type="ARBA" id="ARBA00022801"/>
    </source>
</evidence>
<dbReference type="SMART" id="SM00382">
    <property type="entry name" value="AAA"/>
    <property type="match status" value="1"/>
</dbReference>
<feature type="domain" description="AAA+ ATPase" evidence="8">
    <location>
        <begin position="254"/>
        <end position="408"/>
    </location>
</feature>
<feature type="region of interest" description="Disordered" evidence="7">
    <location>
        <begin position="475"/>
        <end position="499"/>
    </location>
</feature>
<dbReference type="InterPro" id="IPR050747">
    <property type="entry name" value="Mitochondrial_chaperone_BCS1"/>
</dbReference>
<dbReference type="Pfam" id="PF25568">
    <property type="entry name" value="AAA_lid_At3g28540"/>
    <property type="match status" value="1"/>
</dbReference>
<dbReference type="Pfam" id="PF14363">
    <property type="entry name" value="AAA_assoc"/>
    <property type="match status" value="1"/>
</dbReference>
<comment type="caution">
    <text evidence="9">The sequence shown here is derived from an EMBL/GenBank/DDBJ whole genome shotgun (WGS) entry which is preliminary data.</text>
</comment>
<comment type="similarity">
    <text evidence="2">Belongs to the AAA ATPase family. BCS1 subfamily.</text>
</comment>
<evidence type="ECO:0000256" key="7">
    <source>
        <dbReference type="SAM" id="MobiDB-lite"/>
    </source>
</evidence>
<dbReference type="InterPro" id="IPR025753">
    <property type="entry name" value="AAA_N_dom"/>
</dbReference>
<dbReference type="GO" id="GO:0005524">
    <property type="term" value="F:ATP binding"/>
    <property type="evidence" value="ECO:0007669"/>
    <property type="project" value="UniProtKB-KW"/>
</dbReference>
<comment type="catalytic activity">
    <reaction evidence="6">
        <text>ATP + H2O = ADP + phosphate + H(+)</text>
        <dbReference type="Rhea" id="RHEA:13065"/>
        <dbReference type="ChEBI" id="CHEBI:15377"/>
        <dbReference type="ChEBI" id="CHEBI:15378"/>
        <dbReference type="ChEBI" id="CHEBI:30616"/>
        <dbReference type="ChEBI" id="CHEBI:43474"/>
        <dbReference type="ChEBI" id="CHEBI:456216"/>
    </reaction>
</comment>
<dbReference type="InterPro" id="IPR003593">
    <property type="entry name" value="AAA+_ATPase"/>
</dbReference>
<name>A0AAV5LVI6_9ROSI</name>
<keyword evidence="5" id="KW-0460">Magnesium</keyword>
<organism evidence="9 10">
    <name type="scientific">Rubroshorea leprosula</name>
    <dbReference type="NCBI Taxonomy" id="152421"/>
    <lineage>
        <taxon>Eukaryota</taxon>
        <taxon>Viridiplantae</taxon>
        <taxon>Streptophyta</taxon>
        <taxon>Embryophyta</taxon>
        <taxon>Tracheophyta</taxon>
        <taxon>Spermatophyta</taxon>
        <taxon>Magnoliopsida</taxon>
        <taxon>eudicotyledons</taxon>
        <taxon>Gunneridae</taxon>
        <taxon>Pentapetalae</taxon>
        <taxon>rosids</taxon>
        <taxon>malvids</taxon>
        <taxon>Malvales</taxon>
        <taxon>Dipterocarpaceae</taxon>
        <taxon>Rubroshorea</taxon>
    </lineage>
</organism>
<evidence type="ECO:0000313" key="9">
    <source>
        <dbReference type="EMBL" id="GKV41483.1"/>
    </source>
</evidence>
<dbReference type="InterPro" id="IPR003959">
    <property type="entry name" value="ATPase_AAA_core"/>
</dbReference>
<evidence type="ECO:0000256" key="4">
    <source>
        <dbReference type="ARBA" id="ARBA00022840"/>
    </source>
</evidence>
<dbReference type="Proteomes" id="UP001054252">
    <property type="component" value="Unassembled WGS sequence"/>
</dbReference>
<protein>
    <recommendedName>
        <fullName evidence="8">AAA+ ATPase domain-containing protein</fullName>
    </recommendedName>
</protein>
<comment type="cofactor">
    <cofactor evidence="1">
        <name>Mg(2+)</name>
        <dbReference type="ChEBI" id="CHEBI:18420"/>
    </cofactor>
</comment>
<dbReference type="AlphaFoldDB" id="A0AAV5LVI6"/>
<dbReference type="Pfam" id="PF00004">
    <property type="entry name" value="AAA"/>
    <property type="match status" value="1"/>
</dbReference>
<dbReference type="InterPro" id="IPR058017">
    <property type="entry name" value="At3g28540-like_C"/>
</dbReference>
<keyword evidence="4" id="KW-0067">ATP-binding</keyword>
<evidence type="ECO:0000259" key="8">
    <source>
        <dbReference type="SMART" id="SM00382"/>
    </source>
</evidence>
<accession>A0AAV5LVI6</accession>
<dbReference type="CDD" id="cd19510">
    <property type="entry name" value="RecA-like_BCS1"/>
    <property type="match status" value="1"/>
</dbReference>
<dbReference type="GO" id="GO:0006950">
    <property type="term" value="P:response to stress"/>
    <property type="evidence" value="ECO:0007669"/>
    <property type="project" value="UniProtKB-ARBA"/>
</dbReference>
<sequence length="499" mass="56821">MEAAAARNAIMEFFQNPPSPSTLFNAYASLSASLMILRSTPNPIPPPIRRFLWSKIQNYFFTYRGRSLAIIIIEESWGAERNLLFDAAKVYLPRKVSPGSLRQVKMGKIPSQKNIAVGLPEEENIVDFFRNIKVTWRLISVQTETKPGNPGNRSFPFQKWHFRLSFDEKNREEISSDYLQHVLAASTSLTQEDRELKLFTHQPHYNPRWTSAYLQHPASFDTIAMDPEMKQSIIDDLDRFLSRRDFYKRIGKAWKRGYLLYGPPGTGKSSLVVAMAKHLKYDVYDLELSSIHSNAELRNVLLSMPTKSILVIEDVDCYEEVHARSKKVKKIKNASKTLENMKIPLHLMEMGKRPACTLSGILNAIDGLWSGCGEERIFVFTTNYKDKIDPALLRPGRMDMQIELSYLKPSAFSVLAYNYLTLRDGGHPLLEEIESILQYTEVTPASVAEQLLRSDDVDVALEGVVNFLKRKKMEEVNDADDEGSAATPGNSKRMKLSEN</sequence>
<evidence type="ECO:0000256" key="5">
    <source>
        <dbReference type="ARBA" id="ARBA00022842"/>
    </source>
</evidence>
<dbReference type="InterPro" id="IPR027417">
    <property type="entry name" value="P-loop_NTPase"/>
</dbReference>
<dbReference type="SUPFAM" id="SSF52540">
    <property type="entry name" value="P-loop containing nucleoside triphosphate hydrolases"/>
    <property type="match status" value="1"/>
</dbReference>
<evidence type="ECO:0000313" key="10">
    <source>
        <dbReference type="Proteomes" id="UP001054252"/>
    </source>
</evidence>
<keyword evidence="3" id="KW-0378">Hydrolase</keyword>
<proteinExistence type="inferred from homology"/>
<dbReference type="PANTHER" id="PTHR23070">
    <property type="entry name" value="BCS1 AAA-TYPE ATPASE"/>
    <property type="match status" value="1"/>
</dbReference>
<dbReference type="Gene3D" id="6.10.280.40">
    <property type="match status" value="1"/>
</dbReference>
<dbReference type="EMBL" id="BPVZ01000150">
    <property type="protein sequence ID" value="GKV41483.1"/>
    <property type="molecule type" value="Genomic_DNA"/>
</dbReference>
<dbReference type="GO" id="GO:0016887">
    <property type="term" value="F:ATP hydrolysis activity"/>
    <property type="evidence" value="ECO:0007669"/>
    <property type="project" value="InterPro"/>
</dbReference>
<gene>
    <name evidence="9" type="ORF">SLEP1_g49010</name>
</gene>